<dbReference type="Proteomes" id="UP000471648">
    <property type="component" value="Unassembled WGS sequence"/>
</dbReference>
<dbReference type="RefSeq" id="WP_164357004.1">
    <property type="nucleotide sequence ID" value="NZ_JAAGME010000394.1"/>
</dbReference>
<name>A0A6N9V3I9_STRMI</name>
<gene>
    <name evidence="2" type="ORF">G3I39_10270</name>
</gene>
<proteinExistence type="predicted"/>
<evidence type="ECO:0000313" key="2">
    <source>
        <dbReference type="EMBL" id="NEB67430.1"/>
    </source>
</evidence>
<comment type="caution">
    <text evidence="2">The sequence shown here is derived from an EMBL/GenBank/DDBJ whole genome shotgun (WGS) entry which is preliminary data.</text>
</comment>
<dbReference type="EMBL" id="JAAGME010000394">
    <property type="protein sequence ID" value="NEB67430.1"/>
    <property type="molecule type" value="Genomic_DNA"/>
</dbReference>
<feature type="non-terminal residue" evidence="2">
    <location>
        <position position="67"/>
    </location>
</feature>
<organism evidence="2 3">
    <name type="scientific">Streptomyces microflavus</name>
    <name type="common">Streptomyces lipmanii</name>
    <dbReference type="NCBI Taxonomy" id="1919"/>
    <lineage>
        <taxon>Bacteria</taxon>
        <taxon>Bacillati</taxon>
        <taxon>Actinomycetota</taxon>
        <taxon>Actinomycetes</taxon>
        <taxon>Kitasatosporales</taxon>
        <taxon>Streptomycetaceae</taxon>
        <taxon>Streptomyces</taxon>
    </lineage>
</organism>
<dbReference type="AlphaFoldDB" id="A0A6N9V3I9"/>
<protein>
    <submittedName>
        <fullName evidence="2">Uncharacterized protein</fullName>
    </submittedName>
</protein>
<reference evidence="2 3" key="1">
    <citation type="submission" date="2020-01" db="EMBL/GenBank/DDBJ databases">
        <title>Insect and environment-associated Actinomycetes.</title>
        <authorList>
            <person name="Currrie C."/>
            <person name="Chevrette M."/>
            <person name="Carlson C."/>
            <person name="Stubbendieck R."/>
            <person name="Wendt-Pienkowski E."/>
        </authorList>
    </citation>
    <scope>NUCLEOTIDE SEQUENCE [LARGE SCALE GENOMIC DNA]</scope>
    <source>
        <strain evidence="2 3">SID14438</strain>
    </source>
</reference>
<feature type="region of interest" description="Disordered" evidence="1">
    <location>
        <begin position="1"/>
        <end position="27"/>
    </location>
</feature>
<accession>A0A6N9V3I9</accession>
<evidence type="ECO:0000256" key="1">
    <source>
        <dbReference type="SAM" id="MobiDB-lite"/>
    </source>
</evidence>
<evidence type="ECO:0000313" key="3">
    <source>
        <dbReference type="Proteomes" id="UP000471648"/>
    </source>
</evidence>
<sequence>MTTAPRPRFSVRAGLADAPEHDGPYEGVPDHLLTPLQNWVEEALSYGGGVLDTETARRLCLRLRMPP</sequence>